<feature type="domain" description="Peptidase S8/S53" evidence="8">
    <location>
        <begin position="42"/>
        <end position="125"/>
    </location>
</feature>
<keyword evidence="6" id="KW-0720">Serine protease</keyword>
<dbReference type="EMBL" id="JAAGAX010000005">
    <property type="protein sequence ID" value="KAF2313192.1"/>
    <property type="molecule type" value="Genomic_DNA"/>
</dbReference>
<dbReference type="InterPro" id="IPR045051">
    <property type="entry name" value="SBT"/>
</dbReference>
<comment type="caution">
    <text evidence="9">The sequence shown here is derived from an EMBL/GenBank/DDBJ whole genome shotgun (WGS) entry which is preliminary data.</text>
</comment>
<evidence type="ECO:0000256" key="5">
    <source>
        <dbReference type="ARBA" id="ARBA00022801"/>
    </source>
</evidence>
<organism evidence="9 10">
    <name type="scientific">Hevea brasiliensis</name>
    <name type="common">Para rubber tree</name>
    <name type="synonym">Siphonia brasiliensis</name>
    <dbReference type="NCBI Taxonomy" id="3981"/>
    <lineage>
        <taxon>Eukaryota</taxon>
        <taxon>Viridiplantae</taxon>
        <taxon>Streptophyta</taxon>
        <taxon>Embryophyta</taxon>
        <taxon>Tracheophyta</taxon>
        <taxon>Spermatophyta</taxon>
        <taxon>Magnoliopsida</taxon>
        <taxon>eudicotyledons</taxon>
        <taxon>Gunneridae</taxon>
        <taxon>Pentapetalae</taxon>
        <taxon>rosids</taxon>
        <taxon>fabids</taxon>
        <taxon>Malpighiales</taxon>
        <taxon>Euphorbiaceae</taxon>
        <taxon>Crotonoideae</taxon>
        <taxon>Micrandreae</taxon>
        <taxon>Hevea</taxon>
    </lineage>
</organism>
<keyword evidence="3" id="KW-0645">Protease</keyword>
<dbReference type="GO" id="GO:0006508">
    <property type="term" value="P:proteolysis"/>
    <property type="evidence" value="ECO:0007669"/>
    <property type="project" value="UniProtKB-KW"/>
</dbReference>
<dbReference type="GO" id="GO:0005576">
    <property type="term" value="C:extracellular region"/>
    <property type="evidence" value="ECO:0007669"/>
    <property type="project" value="UniProtKB-SubCell"/>
</dbReference>
<dbReference type="PRINTS" id="PR00723">
    <property type="entry name" value="SUBTILISIN"/>
</dbReference>
<comment type="subcellular location">
    <subcellularLocation>
        <location evidence="1">Secreted</location>
    </subcellularLocation>
</comment>
<dbReference type="PROSITE" id="PS51892">
    <property type="entry name" value="SUBTILASE"/>
    <property type="match status" value="1"/>
</dbReference>
<evidence type="ECO:0000256" key="6">
    <source>
        <dbReference type="ARBA" id="ARBA00022825"/>
    </source>
</evidence>
<reference evidence="9 10" key="1">
    <citation type="journal article" date="2020" name="Mol. Plant">
        <title>The Chromosome-Based Rubber Tree Genome Provides New Insights into Spurge Genome Evolution and Rubber Biosynthesis.</title>
        <authorList>
            <person name="Liu J."/>
            <person name="Shi C."/>
            <person name="Shi C.C."/>
            <person name="Li W."/>
            <person name="Zhang Q.J."/>
            <person name="Zhang Y."/>
            <person name="Li K."/>
            <person name="Lu H.F."/>
            <person name="Shi C."/>
            <person name="Zhu S.T."/>
            <person name="Xiao Z.Y."/>
            <person name="Nan H."/>
            <person name="Yue Y."/>
            <person name="Zhu X.G."/>
            <person name="Wu Y."/>
            <person name="Hong X.N."/>
            <person name="Fan G.Y."/>
            <person name="Tong Y."/>
            <person name="Zhang D."/>
            <person name="Mao C.L."/>
            <person name="Liu Y.L."/>
            <person name="Hao S.J."/>
            <person name="Liu W.Q."/>
            <person name="Lv M.Q."/>
            <person name="Zhang H.B."/>
            <person name="Liu Y."/>
            <person name="Hu-Tang G.R."/>
            <person name="Wang J.P."/>
            <person name="Wang J.H."/>
            <person name="Sun Y.H."/>
            <person name="Ni S.B."/>
            <person name="Chen W.B."/>
            <person name="Zhang X.C."/>
            <person name="Jiao Y.N."/>
            <person name="Eichler E.E."/>
            <person name="Li G.H."/>
            <person name="Liu X."/>
            <person name="Gao L.Z."/>
        </authorList>
    </citation>
    <scope>NUCLEOTIDE SEQUENCE [LARGE SCALE GENOMIC DNA]</scope>
    <source>
        <strain evidence="10">cv. GT1</strain>
        <tissue evidence="9">Leaf</tissue>
    </source>
</reference>
<dbReference type="InterPro" id="IPR036852">
    <property type="entry name" value="Peptidase_S8/S53_dom_sf"/>
</dbReference>
<dbReference type="PROSITE" id="PS00136">
    <property type="entry name" value="SUBTILASE_ASP"/>
    <property type="match status" value="1"/>
</dbReference>
<keyword evidence="10" id="KW-1185">Reference proteome</keyword>
<name>A0A6A6MHK2_HEVBR</name>
<evidence type="ECO:0000256" key="4">
    <source>
        <dbReference type="ARBA" id="ARBA00022729"/>
    </source>
</evidence>
<dbReference type="Proteomes" id="UP000467840">
    <property type="component" value="Chromosome 15"/>
</dbReference>
<proteinExistence type="inferred from homology"/>
<comment type="caution">
    <text evidence="7">Lacks conserved residue(s) required for the propagation of feature annotation.</text>
</comment>
<dbReference type="InterPro" id="IPR023827">
    <property type="entry name" value="Peptidase_S8_Asp-AS"/>
</dbReference>
<dbReference type="GO" id="GO:0004252">
    <property type="term" value="F:serine-type endopeptidase activity"/>
    <property type="evidence" value="ECO:0007669"/>
    <property type="project" value="InterPro"/>
</dbReference>
<dbReference type="AlphaFoldDB" id="A0A6A6MHK2"/>
<sequence length="192" mass="19808">MEEKGGIVSARPQKILPLHTTHSPSFLGLYQNLGLWRNSTYGKGVIVGFLDTGISPDHPSFSDEGMPRPSAKRKGKCEFNGTACNNKLVGARTFQSFEQHSESVGPFDDVGNGTHIASTAAGCAESDILAAMDSAVEEGVDVLSLSLGGGSEPFGADGIAVGAFGAIQNAIFVSCSAGNSGPDNFSLSNEAP</sequence>
<dbReference type="SUPFAM" id="SSF52743">
    <property type="entry name" value="Subtilisin-like"/>
    <property type="match status" value="1"/>
</dbReference>
<protein>
    <recommendedName>
        <fullName evidence="8">Peptidase S8/S53 domain-containing protein</fullName>
    </recommendedName>
</protein>
<keyword evidence="5" id="KW-0378">Hydrolase</keyword>
<evidence type="ECO:0000313" key="9">
    <source>
        <dbReference type="EMBL" id="KAF2313192.1"/>
    </source>
</evidence>
<dbReference type="PANTHER" id="PTHR10795">
    <property type="entry name" value="PROPROTEIN CONVERTASE SUBTILISIN/KEXIN"/>
    <property type="match status" value="1"/>
</dbReference>
<evidence type="ECO:0000259" key="8">
    <source>
        <dbReference type="Pfam" id="PF00082"/>
    </source>
</evidence>
<evidence type="ECO:0000256" key="2">
    <source>
        <dbReference type="ARBA" id="ARBA00011073"/>
    </source>
</evidence>
<evidence type="ECO:0000313" key="10">
    <source>
        <dbReference type="Proteomes" id="UP000467840"/>
    </source>
</evidence>
<gene>
    <name evidence="9" type="ORF">GH714_009707</name>
</gene>
<dbReference type="Pfam" id="PF00082">
    <property type="entry name" value="Peptidase_S8"/>
    <property type="match status" value="1"/>
</dbReference>
<dbReference type="Gene3D" id="3.40.50.200">
    <property type="entry name" value="Peptidase S8/S53 domain"/>
    <property type="match status" value="2"/>
</dbReference>
<comment type="similarity">
    <text evidence="2 7">Belongs to the peptidase S8 family.</text>
</comment>
<accession>A0A6A6MHK2</accession>
<dbReference type="InterPro" id="IPR000209">
    <property type="entry name" value="Peptidase_S8/S53_dom"/>
</dbReference>
<evidence type="ECO:0000256" key="7">
    <source>
        <dbReference type="PROSITE-ProRule" id="PRU01240"/>
    </source>
</evidence>
<keyword evidence="4" id="KW-0732">Signal</keyword>
<dbReference type="InterPro" id="IPR015500">
    <property type="entry name" value="Peptidase_S8_subtilisin-rel"/>
</dbReference>
<evidence type="ECO:0000256" key="3">
    <source>
        <dbReference type="ARBA" id="ARBA00022670"/>
    </source>
</evidence>
<evidence type="ECO:0000256" key="1">
    <source>
        <dbReference type="ARBA" id="ARBA00004613"/>
    </source>
</evidence>